<feature type="transmembrane region" description="Helical" evidence="1">
    <location>
        <begin position="74"/>
        <end position="100"/>
    </location>
</feature>
<dbReference type="STRING" id="1440763.BJI69_17465"/>
<dbReference type="RefSeq" id="WP_046968956.1">
    <property type="nucleotide sequence ID" value="NZ_CP017480.1"/>
</dbReference>
<dbReference type="GO" id="GO:0005886">
    <property type="term" value="C:plasma membrane"/>
    <property type="evidence" value="ECO:0007669"/>
    <property type="project" value="TreeGrafter"/>
</dbReference>
<reference evidence="3" key="1">
    <citation type="submission" date="2016-09" db="EMBL/GenBank/DDBJ databases">
        <authorList>
            <person name="Lysoe E."/>
        </authorList>
    </citation>
    <scope>NUCLEOTIDE SEQUENCE [LARGE SCALE GENOMIC DNA]</scope>
    <source>
        <strain evidence="3">LJ96T</strain>
    </source>
</reference>
<sequence>MLILMILVVVASGAILCAQSAINGRLGAHVGVLESAWLTFTLGALLSFLYAFFFEPQHDLTLFTAPRWQVTGAFFGVVYMLVIVFAMPRVGTAAATVSVISGQLLMSLLIDNFGWLSNPVIPLGGSRYAAMALLAVALFLIYRSNTRQAAET</sequence>
<keyword evidence="1" id="KW-0472">Membrane</keyword>
<dbReference type="PANTHER" id="PTHR34821">
    <property type="entry name" value="INNER MEMBRANE PROTEIN YDCZ"/>
    <property type="match status" value="1"/>
</dbReference>
<accession>A0A1L3EWV7</accession>
<evidence type="ECO:0000256" key="1">
    <source>
        <dbReference type="SAM" id="Phobius"/>
    </source>
</evidence>
<organism evidence="2 3">
    <name type="scientific">Luteibacter rhizovicinus DSM 16549</name>
    <dbReference type="NCBI Taxonomy" id="1440763"/>
    <lineage>
        <taxon>Bacteria</taxon>
        <taxon>Pseudomonadati</taxon>
        <taxon>Pseudomonadota</taxon>
        <taxon>Gammaproteobacteria</taxon>
        <taxon>Lysobacterales</taxon>
        <taxon>Rhodanobacteraceae</taxon>
        <taxon>Luteibacter</taxon>
    </lineage>
</organism>
<keyword evidence="3" id="KW-1185">Reference proteome</keyword>
<protein>
    <recommendedName>
        <fullName evidence="4">DMT family transporter</fullName>
    </recommendedName>
</protein>
<keyword evidence="1" id="KW-1133">Transmembrane helix</keyword>
<dbReference type="KEGG" id="lrz:BJI69_17465"/>
<evidence type="ECO:0008006" key="4">
    <source>
        <dbReference type="Google" id="ProtNLM"/>
    </source>
</evidence>
<dbReference type="AlphaFoldDB" id="A0A1L3EWV7"/>
<dbReference type="Pfam" id="PF04657">
    <property type="entry name" value="DMT_YdcZ"/>
    <property type="match status" value="1"/>
</dbReference>
<dbReference type="EMBL" id="CP017480">
    <property type="protein sequence ID" value="APG05514.1"/>
    <property type="molecule type" value="Genomic_DNA"/>
</dbReference>
<name>A0A1L3EWV7_9GAMM</name>
<dbReference type="Proteomes" id="UP000182987">
    <property type="component" value="Chromosome"/>
</dbReference>
<feature type="transmembrane region" description="Helical" evidence="1">
    <location>
        <begin position="36"/>
        <end position="53"/>
    </location>
</feature>
<evidence type="ECO:0000313" key="2">
    <source>
        <dbReference type="EMBL" id="APG05514.1"/>
    </source>
</evidence>
<dbReference type="OrthoDB" id="7864805at2"/>
<proteinExistence type="predicted"/>
<feature type="transmembrane region" description="Helical" evidence="1">
    <location>
        <begin position="120"/>
        <end position="142"/>
    </location>
</feature>
<keyword evidence="1" id="KW-0812">Transmembrane</keyword>
<gene>
    <name evidence="2" type="ORF">BJI69_17465</name>
</gene>
<evidence type="ECO:0000313" key="3">
    <source>
        <dbReference type="Proteomes" id="UP000182987"/>
    </source>
</evidence>
<dbReference type="PANTHER" id="PTHR34821:SF2">
    <property type="entry name" value="INNER MEMBRANE PROTEIN YDCZ"/>
    <property type="match status" value="1"/>
</dbReference>
<dbReference type="InterPro" id="IPR006750">
    <property type="entry name" value="YdcZ"/>
</dbReference>